<dbReference type="InterPro" id="IPR029486">
    <property type="entry name" value="GH97_N"/>
</dbReference>
<dbReference type="Proteomes" id="UP000017837">
    <property type="component" value="Unassembled WGS sequence"/>
</dbReference>
<comment type="caution">
    <text evidence="4">The sequence shown here is derived from an EMBL/GenBank/DDBJ whole genome shotgun (WGS) entry which is preliminary data.</text>
</comment>
<proteinExistence type="predicted"/>
<dbReference type="eggNOG" id="COG1082">
    <property type="taxonomic scope" value="Bacteria"/>
</dbReference>
<dbReference type="PROSITE" id="PS50206">
    <property type="entry name" value="RHODANESE_3"/>
    <property type="match status" value="1"/>
</dbReference>
<dbReference type="Pfam" id="PF10566">
    <property type="entry name" value="Glyco_hydro_97"/>
    <property type="match status" value="1"/>
</dbReference>
<sequence length="598" mass="65687">MLLAVSAVQARPVGVLSPDGKVTAVISDEGGVLAYRVSMDGKSVLNPSPLGMRTNGIDLGAGVSIKKTQRGKVAERYPFHGGKAWADNHANTAKLFLSSNGVAFEADVHVANDGVAVRLRLPALAGRKVEANGSGWNLAEPDPKIWATEFGPEYENTYAETTLTKLGDKAYGLPLTAKVSGLWVTLSEAAVVDYGDSSIHLTKEGTLATRLYADPNGWSTDQAVIQPWRVTIIARDLTGLVNSTLVQNLNPPPSAELAEAKWIRPGRSSWQWLAIGDPLETDQHQWVDWTHKLGFDYYLIDDGWAKWAAPWPSLTDTVQYARQQGVGIWVWVHSHDVSTPATRQALFKRFADIGVVGVKVDFPAPASREWSNWYRDTAKDAAAEHLMVDFHGASKPTGTERTWPNVLTREGVRGHEWHITRYQRKLTADHDTILPFTRYVVGPGDYTPTVFETKELQGNSWGHELAQMVMFTSPYLSMGGHPQAYLSNPGLDLLKAVPATWDETIVLPGSEPGKVAIMARRSGSDWFIAAINNGEARDMELSLAFLKKGTWHMVELADDPDKPDSYKPLEGPVASDQLIRLTMRARGGFVAHIRKAAN</sequence>
<dbReference type="EMBL" id="AWGB01000022">
    <property type="protein sequence ID" value="ESQ90648.1"/>
    <property type="molecule type" value="Genomic_DNA"/>
</dbReference>
<evidence type="ECO:0000259" key="3">
    <source>
        <dbReference type="PROSITE" id="PS50206"/>
    </source>
</evidence>
<protein>
    <recommendedName>
        <fullName evidence="3">Rhodanese domain-containing protein</fullName>
    </recommendedName>
</protein>
<dbReference type="Pfam" id="PF14508">
    <property type="entry name" value="GH97_N"/>
    <property type="match status" value="1"/>
</dbReference>
<organism evidence="4 5">
    <name type="scientific">Asticcacaulis benevestitus DSM 16100 = ATCC BAA-896</name>
    <dbReference type="NCBI Taxonomy" id="1121022"/>
    <lineage>
        <taxon>Bacteria</taxon>
        <taxon>Pseudomonadati</taxon>
        <taxon>Pseudomonadota</taxon>
        <taxon>Alphaproteobacteria</taxon>
        <taxon>Caulobacterales</taxon>
        <taxon>Caulobacteraceae</taxon>
        <taxon>Asticcacaulis</taxon>
    </lineage>
</organism>
<evidence type="ECO:0000313" key="5">
    <source>
        <dbReference type="Proteomes" id="UP000017837"/>
    </source>
</evidence>
<dbReference type="InterPro" id="IPR017853">
    <property type="entry name" value="GH"/>
</dbReference>
<keyword evidence="1" id="KW-0378">Hydrolase</keyword>
<dbReference type="InterPro" id="IPR013780">
    <property type="entry name" value="Glyco_hydro_b"/>
</dbReference>
<evidence type="ECO:0000313" key="4">
    <source>
        <dbReference type="EMBL" id="ESQ90648.1"/>
    </source>
</evidence>
<dbReference type="InterPro" id="IPR019563">
    <property type="entry name" value="GH97_catalytic"/>
</dbReference>
<dbReference type="STRING" id="1121022.GCA_000376105_00254"/>
<dbReference type="Gene3D" id="2.70.98.10">
    <property type="match status" value="1"/>
</dbReference>
<dbReference type="GO" id="GO:0016798">
    <property type="term" value="F:hydrolase activity, acting on glycosyl bonds"/>
    <property type="evidence" value="ECO:0007669"/>
    <property type="project" value="UniProtKB-KW"/>
</dbReference>
<dbReference type="InterPro" id="IPR001763">
    <property type="entry name" value="Rhodanese-like_dom"/>
</dbReference>
<dbReference type="Pfam" id="PF14509">
    <property type="entry name" value="GH97_C"/>
    <property type="match status" value="1"/>
</dbReference>
<evidence type="ECO:0000256" key="2">
    <source>
        <dbReference type="ARBA" id="ARBA00023295"/>
    </source>
</evidence>
<feature type="domain" description="Rhodanese" evidence="3">
    <location>
        <begin position="291"/>
        <end position="316"/>
    </location>
</feature>
<dbReference type="AlphaFoldDB" id="V4RH42"/>
<dbReference type="GO" id="GO:0030246">
    <property type="term" value="F:carbohydrate binding"/>
    <property type="evidence" value="ECO:0007669"/>
    <property type="project" value="InterPro"/>
</dbReference>
<evidence type="ECO:0000256" key="1">
    <source>
        <dbReference type="ARBA" id="ARBA00022801"/>
    </source>
</evidence>
<accession>V4RH42</accession>
<dbReference type="PATRIC" id="fig|1121022.4.peg.2394"/>
<dbReference type="Gene3D" id="3.20.20.70">
    <property type="entry name" value="Aldolase class I"/>
    <property type="match status" value="1"/>
</dbReference>
<dbReference type="InterPro" id="IPR052720">
    <property type="entry name" value="Glycosyl_hydrolase_97"/>
</dbReference>
<dbReference type="SUPFAM" id="SSF51445">
    <property type="entry name" value="(Trans)glycosidases"/>
    <property type="match status" value="1"/>
</dbReference>
<gene>
    <name evidence="4" type="ORF">ABENE_11795</name>
</gene>
<dbReference type="InterPro" id="IPR029483">
    <property type="entry name" value="GH97_C"/>
</dbReference>
<dbReference type="PANTHER" id="PTHR35803:SF2">
    <property type="entry name" value="RETAINING ALPHA-GALACTOSIDASE"/>
    <property type="match status" value="1"/>
</dbReference>
<dbReference type="RefSeq" id="WP_018079935.1">
    <property type="nucleotide sequence ID" value="NZ_AQWM01000001.1"/>
</dbReference>
<keyword evidence="2" id="KW-0326">Glycosidase</keyword>
<keyword evidence="5" id="KW-1185">Reference proteome</keyword>
<dbReference type="PANTHER" id="PTHR35803">
    <property type="entry name" value="GLUCAN 1,4-ALPHA-GLUCOSIDASE SUSB-RELATED"/>
    <property type="match status" value="1"/>
</dbReference>
<dbReference type="InterPro" id="IPR014718">
    <property type="entry name" value="GH-type_carb-bd"/>
</dbReference>
<reference evidence="4 5" key="1">
    <citation type="journal article" date="2014" name="Nature">
        <title>Sequential evolution of bacterial morphology by co-option of a developmental regulator.</title>
        <authorList>
            <person name="Jiang C."/>
            <person name="Brown P.J."/>
            <person name="Ducret A."/>
            <person name="Brun Y.V."/>
        </authorList>
    </citation>
    <scope>NUCLEOTIDE SEQUENCE [LARGE SCALE GENOMIC DNA]</scope>
    <source>
        <strain evidence="4 5">DSM 16100</strain>
    </source>
</reference>
<dbReference type="InterPro" id="IPR013785">
    <property type="entry name" value="Aldolase_TIM"/>
</dbReference>
<name>V4RH42_9CAUL</name>
<dbReference type="Gene3D" id="2.60.40.1180">
    <property type="entry name" value="Golgi alpha-mannosidase II"/>
    <property type="match status" value="1"/>
</dbReference>